<protein>
    <submittedName>
        <fullName evidence="4">mRNA 3'-end processing factor</fullName>
    </submittedName>
</protein>
<dbReference type="RefSeq" id="WP_071473845.1">
    <property type="nucleotide sequence ID" value="NZ_MDKE01000066.1"/>
</dbReference>
<keyword evidence="1" id="KW-0378">Hydrolase</keyword>
<dbReference type="InterPro" id="IPR050698">
    <property type="entry name" value="MBL"/>
</dbReference>
<dbReference type="Gene3D" id="3.60.15.10">
    <property type="entry name" value="Ribonuclease Z/Hydroxyacylglutathione hydrolase-like"/>
    <property type="match status" value="1"/>
</dbReference>
<reference evidence="4 5" key="1">
    <citation type="submission" date="2016-07" db="EMBL/GenBank/DDBJ databases">
        <title>Draft Genome Sequence of Oceanisphaera psychrotolerans, isolated from coastal sediment samples.</title>
        <authorList>
            <person name="Zhuo S."/>
            <person name="Ruan Z."/>
        </authorList>
    </citation>
    <scope>NUCLEOTIDE SEQUENCE [LARGE SCALE GENOMIC DNA]</scope>
    <source>
        <strain evidence="4 5">LAM-WHM-ZC</strain>
    </source>
</reference>
<proteinExistence type="predicted"/>
<comment type="caution">
    <text evidence="4">The sequence shown here is derived from an EMBL/GenBank/DDBJ whole genome shotgun (WGS) entry which is preliminary data.</text>
</comment>
<dbReference type="EMBL" id="MDKE01000066">
    <property type="protein sequence ID" value="OIN04750.1"/>
    <property type="molecule type" value="Genomic_DNA"/>
</dbReference>
<evidence type="ECO:0000313" key="5">
    <source>
        <dbReference type="Proteomes" id="UP000243073"/>
    </source>
</evidence>
<dbReference type="SMART" id="SM01027">
    <property type="entry name" value="Beta-Casp"/>
    <property type="match status" value="1"/>
</dbReference>
<dbReference type="Pfam" id="PF07521">
    <property type="entry name" value="RMMBL"/>
    <property type="match status" value="1"/>
</dbReference>
<keyword evidence="5" id="KW-1185">Reference proteome</keyword>
<dbReference type="InterPro" id="IPR036866">
    <property type="entry name" value="RibonucZ/Hydroxyglut_hydro"/>
</dbReference>
<accession>A0A1J4QAA3</accession>
<dbReference type="Pfam" id="PF10996">
    <property type="entry name" value="Beta-Casp"/>
    <property type="match status" value="1"/>
</dbReference>
<dbReference type="InterPro" id="IPR011108">
    <property type="entry name" value="RMMBL"/>
</dbReference>
<evidence type="ECO:0000259" key="3">
    <source>
        <dbReference type="SMART" id="SM01027"/>
    </source>
</evidence>
<evidence type="ECO:0000259" key="2">
    <source>
        <dbReference type="SMART" id="SM00849"/>
    </source>
</evidence>
<sequence>MKITFLGATQTVTGSKFLVSSGDTQILVDCGLYQGYKWLRERNRQELPLDLRKLDAIVLTHAHLDHSGYIPVLYRQGYRGPVYCHPATQALCGILWPDSGHLQEEDAKFYGRHKLGKHDKPEPLYDRKTAEKSLALLKPLEFGRKLDIGPMRLHLQSAGHILGAGSLILEAEGKRIGFSGDVGRPNDLFMRPPQPLPELDLLLLESTYGDRRHEDTDPFQQLEELVNDTVAGGGVMLIPSFAVGRAQTMQYLLTRLMLEERIPRMKVFLDSPMAIDVSGIYARFADQHKLSHGDFQQMNQAITFTRTVDQSQALSDEVFPHIIIAGSGMVTGGRILHHMKRLLSDHRTTLLLTGYQAGGTRGAKLSQGVESVKIHGDWVPNRARIETLHGLSGHGDYVELQQWLAASALTADTQIQLIHGEPEALEAMRDHLRRTTPYQVEIGEYQRILTL</sequence>
<dbReference type="Gene3D" id="3.40.50.10890">
    <property type="match status" value="1"/>
</dbReference>
<dbReference type="InterPro" id="IPR001279">
    <property type="entry name" value="Metallo-B-lactamas"/>
</dbReference>
<dbReference type="Pfam" id="PF00753">
    <property type="entry name" value="Lactamase_B"/>
    <property type="match status" value="1"/>
</dbReference>
<dbReference type="STRING" id="1414654.BFR47_05465"/>
<dbReference type="PANTHER" id="PTHR11203">
    <property type="entry name" value="CLEAVAGE AND POLYADENYLATION SPECIFICITY FACTOR FAMILY MEMBER"/>
    <property type="match status" value="1"/>
</dbReference>
<dbReference type="SMART" id="SM00849">
    <property type="entry name" value="Lactamase_B"/>
    <property type="match status" value="1"/>
</dbReference>
<dbReference type="CDD" id="cd16295">
    <property type="entry name" value="TTHA0252-CPSF-like_MBL-fold"/>
    <property type="match status" value="1"/>
</dbReference>
<dbReference type="GO" id="GO:0004521">
    <property type="term" value="F:RNA endonuclease activity"/>
    <property type="evidence" value="ECO:0007669"/>
    <property type="project" value="TreeGrafter"/>
</dbReference>
<name>A0A1J4QAA3_9GAMM</name>
<evidence type="ECO:0000256" key="1">
    <source>
        <dbReference type="ARBA" id="ARBA00022801"/>
    </source>
</evidence>
<gene>
    <name evidence="4" type="ORF">BFR47_05465</name>
</gene>
<feature type="domain" description="Metallo-beta-lactamase" evidence="2">
    <location>
        <begin position="13"/>
        <end position="234"/>
    </location>
</feature>
<dbReference type="PANTHER" id="PTHR11203:SF37">
    <property type="entry name" value="INTEGRATOR COMPLEX SUBUNIT 11"/>
    <property type="match status" value="1"/>
</dbReference>
<organism evidence="4 5">
    <name type="scientific">Oceanisphaera psychrotolerans</name>
    <dbReference type="NCBI Taxonomy" id="1414654"/>
    <lineage>
        <taxon>Bacteria</taxon>
        <taxon>Pseudomonadati</taxon>
        <taxon>Pseudomonadota</taxon>
        <taxon>Gammaproteobacteria</taxon>
        <taxon>Aeromonadales</taxon>
        <taxon>Aeromonadaceae</taxon>
        <taxon>Oceanisphaera</taxon>
    </lineage>
</organism>
<dbReference type="Proteomes" id="UP000243073">
    <property type="component" value="Unassembled WGS sequence"/>
</dbReference>
<dbReference type="OrthoDB" id="9803916at2"/>
<dbReference type="AlphaFoldDB" id="A0A1J4QAA3"/>
<evidence type="ECO:0000313" key="4">
    <source>
        <dbReference type="EMBL" id="OIN04750.1"/>
    </source>
</evidence>
<feature type="domain" description="Beta-Casp" evidence="3">
    <location>
        <begin position="246"/>
        <end position="365"/>
    </location>
</feature>
<dbReference type="GO" id="GO:0016787">
    <property type="term" value="F:hydrolase activity"/>
    <property type="evidence" value="ECO:0007669"/>
    <property type="project" value="UniProtKB-KW"/>
</dbReference>
<dbReference type="InterPro" id="IPR022712">
    <property type="entry name" value="Beta_Casp"/>
</dbReference>
<dbReference type="SUPFAM" id="SSF56281">
    <property type="entry name" value="Metallo-hydrolase/oxidoreductase"/>
    <property type="match status" value="1"/>
</dbReference>